<gene>
    <name evidence="2" type="ORF">EJV47_12890</name>
</gene>
<dbReference type="OrthoDB" id="1493708at2"/>
<dbReference type="InterPro" id="IPR013431">
    <property type="entry name" value="Delta_60_rpt"/>
</dbReference>
<dbReference type="NCBIfam" id="TIGR02608">
    <property type="entry name" value="delta_60_rpt"/>
    <property type="match status" value="6"/>
</dbReference>
<reference evidence="2 3" key="1">
    <citation type="submission" date="2018-12" db="EMBL/GenBank/DDBJ databases">
        <title>Hymenobacter gummosus sp. nov., isolated from a spring.</title>
        <authorList>
            <person name="Nie L."/>
        </authorList>
    </citation>
    <scope>NUCLEOTIDE SEQUENCE [LARGE SCALE GENOMIC DNA]</scope>
    <source>
        <strain evidence="2 3">KCTC 52166</strain>
    </source>
</reference>
<dbReference type="Pfam" id="PF17164">
    <property type="entry name" value="DUF5122"/>
    <property type="match status" value="5"/>
</dbReference>
<accession>A0A431U323</accession>
<evidence type="ECO:0000313" key="2">
    <source>
        <dbReference type="EMBL" id="RTQ49704.1"/>
    </source>
</evidence>
<dbReference type="InterPro" id="IPR026444">
    <property type="entry name" value="Secre_tail"/>
</dbReference>
<dbReference type="EMBL" id="RXOF01000006">
    <property type="protein sequence ID" value="RTQ49704.1"/>
    <property type="molecule type" value="Genomic_DNA"/>
</dbReference>
<feature type="chain" id="PRO_5019307420" evidence="1">
    <location>
        <begin position="33"/>
        <end position="1105"/>
    </location>
</feature>
<dbReference type="AlphaFoldDB" id="A0A431U323"/>
<proteinExistence type="predicted"/>
<dbReference type="NCBIfam" id="TIGR04183">
    <property type="entry name" value="Por_Secre_tail"/>
    <property type="match status" value="1"/>
</dbReference>
<protein>
    <submittedName>
        <fullName evidence="2">T9SS type A sorting domain-containing protein</fullName>
    </submittedName>
</protein>
<evidence type="ECO:0000313" key="3">
    <source>
        <dbReference type="Proteomes" id="UP000282184"/>
    </source>
</evidence>
<evidence type="ECO:0000256" key="1">
    <source>
        <dbReference type="SAM" id="SignalP"/>
    </source>
</evidence>
<keyword evidence="3" id="KW-1185">Reference proteome</keyword>
<sequence length="1105" mass="113028">MQHSYHPWATFRARLPLLTLAAGLFIGAPAAAQQAGTLDASFGTGGRVLGTFLSTSGSDVAKDVIVQPDGKIVVAGQTNAGAELARFNADGTPDTSFGTGGKASYAFGAVTVGSLTSTLPSRPRTLQRLANGQYYLVGRTGSAGFVARIQPDGTLDATFGTGGVVKMQPGSHGQTTYDLGLQSSGKVVLFNTVANNSSYSATINRHNTNGSQDLGFGPTGSVFITFLSNQPAIGGLHDAGLTAGKVLDNDQLLVAGMQFNAAYGYCVGLARLQANGALDTSFDTDGIATLPRTVGGSTVSTITYALAVQPDGKALVAGSYAVDGSNFGQCMVARFGTDGALDTSFGTGGIVTLSFPGKVGQTFTSLALQPDGKMVAAGYVQNSASNNSDTDFLLVRLNADGTPDSGFGTNGAALLNENTQDIFRTVALQANGAIVAVGYAASGGGTLSQGLSDGGSNGSYFNINDDYFNNPQNSQFGVYRFRGAATPLPPFTWTGAASAVWTDPANWSSNQVPGAADDATIPGGLTRYPVLSGNQAVRGLNLQTTATLTQNAGTLTVNGAFVSAGTFTQAGGTLALAGSSAQTLGAAARTTSLLNLQVGAAGAALSGPVQVRGLLTLQGNLTATFQQPLTLVSDANGTASVYNNGGAVLGPVTVQRYLSPGLNPGPGYRHLSSPVAVGGRVANLAPGTAVINPTYNSSANPALVTPFPTVFTYNEQRLTGSGATASFDYGWESPSALSEALVPGRGYTSNTAPATLTFDGQLTNGPVNIPLVRSAAGQGWNLVGNPYPSPLDWDQVVLPATIDGAAYVYRSTGPYTGGYQAYVNGVGAPGARVLAMGQAFFVRANTGTPTLALTNAARPTTLLNPALNRTLETRPLLALTVRGAGSSPAADDVFFVYQQAGATPGFDGRFDALKVQLNGGQQPSLYQQVGAEGLSIQGLPTGNQPLSLPLTVYAPQAGTYAFEATQLLNLPAAGTYLEDRQTGAWHELSQGAYSAQLAQGLTATRFVLHLHAARPLATAKQLSAALAVYPNPASGRQATVEASGLPAGPATLRLLNSLGQVVRAETLQVRGILRHELLLTGLAEGVYSLQLSTAAGTATQRLVVQ</sequence>
<dbReference type="Gene3D" id="2.80.10.50">
    <property type="match status" value="3"/>
</dbReference>
<dbReference type="SUPFAM" id="SSF101898">
    <property type="entry name" value="NHL repeat"/>
    <property type="match status" value="2"/>
</dbReference>
<organism evidence="2 3">
    <name type="scientific">Hymenobacter gummosus</name>
    <dbReference type="NCBI Taxonomy" id="1776032"/>
    <lineage>
        <taxon>Bacteria</taxon>
        <taxon>Pseudomonadati</taxon>
        <taxon>Bacteroidota</taxon>
        <taxon>Cytophagia</taxon>
        <taxon>Cytophagales</taxon>
        <taxon>Hymenobacteraceae</taxon>
        <taxon>Hymenobacter</taxon>
    </lineage>
</organism>
<comment type="caution">
    <text evidence="2">The sequence shown here is derived from an EMBL/GenBank/DDBJ whole genome shotgun (WGS) entry which is preliminary data.</text>
</comment>
<dbReference type="RefSeq" id="WP_126693563.1">
    <property type="nucleotide sequence ID" value="NZ_RXOF01000006.1"/>
</dbReference>
<feature type="signal peptide" evidence="1">
    <location>
        <begin position="1"/>
        <end position="32"/>
    </location>
</feature>
<dbReference type="Proteomes" id="UP000282184">
    <property type="component" value="Unassembled WGS sequence"/>
</dbReference>
<name>A0A431U323_9BACT</name>
<keyword evidence="1" id="KW-0732">Signal</keyword>